<sequence length="556" mass="60806">MVSPNEHLERIFASVSIVSIHPPVSLKQIRQVSSPPPVPFIAYRLYPIMLKSLVILSVCASSALGFVAPGSKETARQSTSAGVVSLSGVSRSTSQLEAHKLVLIRHGESEWNDLNIFTGWADAALNEKGLREAAQGGQLLKDAGRHQGWRWTQRAQACNQNIVDSTGGDGFDVSPDSESSDVPAGAIARESRYESLPTLRRVRRQPCGVQRELCNSLDCRLHTMIHSFADNQRHYGGLQGLNKQETVDKHGKDQVLVWRRSYDIPPPACDESSEYYPGNDPRYANVDKEDLPFTESLKITGERFMPLWENEIAPKILAGEKILIAAHGNTLRALVKHLDNISEEEICGLNIPTGVPLVYELDDDLNVIPNENGIGSLQGMYLGNQEDIRARIEGVANQTNQAGALGPISDRPFTLLTCKAEDLGCSLWFGRPPGMQDPGGDDGESPLSCDQPVAQFCGQPMLYSLVGALGPISGRPFTSLNVRDDGGGEDTTGTTGSRISGSYYKNWRLELNIAGGRTALRNQGDMFLGFLEGGILLARWPRTGRLSMILESWTWT</sequence>
<organism evidence="7 8">
    <name type="scientific">Thalassiosira oceanica</name>
    <name type="common">Marine diatom</name>
    <dbReference type="NCBI Taxonomy" id="159749"/>
    <lineage>
        <taxon>Eukaryota</taxon>
        <taxon>Sar</taxon>
        <taxon>Stramenopiles</taxon>
        <taxon>Ochrophyta</taxon>
        <taxon>Bacillariophyta</taxon>
        <taxon>Coscinodiscophyceae</taxon>
        <taxon>Thalassiosirophycidae</taxon>
        <taxon>Thalassiosirales</taxon>
        <taxon>Thalassiosiraceae</taxon>
        <taxon>Thalassiosira</taxon>
    </lineage>
</organism>
<feature type="binding site" evidence="4">
    <location>
        <begin position="259"/>
        <end position="260"/>
    </location>
    <ligand>
        <name>substrate</name>
    </ligand>
</feature>
<dbReference type="Pfam" id="PF00300">
    <property type="entry name" value="His_Phos_1"/>
    <property type="match status" value="1"/>
</dbReference>
<evidence type="ECO:0000256" key="3">
    <source>
        <dbReference type="ARBA" id="ARBA00023235"/>
    </source>
</evidence>
<gene>
    <name evidence="7" type="ORF">THAOC_21902</name>
</gene>
<dbReference type="GO" id="GO:0004619">
    <property type="term" value="F:phosphoglycerate mutase activity"/>
    <property type="evidence" value="ECO:0007669"/>
    <property type="project" value="UniProtKB-EC"/>
</dbReference>
<dbReference type="SMART" id="SM00855">
    <property type="entry name" value="PGAM"/>
    <property type="match status" value="1"/>
</dbReference>
<keyword evidence="8" id="KW-1185">Reference proteome</keyword>
<feature type="site" description="Transition state stabilizer" evidence="5">
    <location>
        <position position="327"/>
    </location>
</feature>
<dbReference type="CDD" id="cd07067">
    <property type="entry name" value="HP_PGM_like"/>
    <property type="match status" value="1"/>
</dbReference>
<dbReference type="PANTHER" id="PTHR11931">
    <property type="entry name" value="PHOSPHOGLYCERATE MUTASE"/>
    <property type="match status" value="1"/>
</dbReference>
<evidence type="ECO:0000313" key="8">
    <source>
        <dbReference type="Proteomes" id="UP000266841"/>
    </source>
</evidence>
<dbReference type="NCBIfam" id="TIGR01258">
    <property type="entry name" value="pgm_1"/>
    <property type="match status" value="1"/>
</dbReference>
<dbReference type="GO" id="GO:0006096">
    <property type="term" value="P:glycolytic process"/>
    <property type="evidence" value="ECO:0007669"/>
    <property type="project" value="UniProtKB-KW"/>
</dbReference>
<dbReference type="HAMAP" id="MF_01039">
    <property type="entry name" value="PGAM_GpmA"/>
    <property type="match status" value="1"/>
</dbReference>
<dbReference type="InterPro" id="IPR029033">
    <property type="entry name" value="His_PPase_superfam"/>
</dbReference>
<proteinExistence type="inferred from homology"/>
<feature type="binding site" evidence="4">
    <location>
        <begin position="118"/>
        <end position="119"/>
    </location>
    <ligand>
        <name>substrate</name>
    </ligand>
</feature>
<accession>K0SHJ8</accession>
<dbReference type="EC" id="5.4.2.11" evidence="6"/>
<keyword evidence="3 6" id="KW-0413">Isomerase</keyword>
<evidence type="ECO:0000256" key="2">
    <source>
        <dbReference type="ARBA" id="ARBA00023152"/>
    </source>
</evidence>
<dbReference type="AlphaFoldDB" id="K0SHJ8"/>
<evidence type="ECO:0000256" key="4">
    <source>
        <dbReference type="PIRSR" id="PIRSR613078-2"/>
    </source>
</evidence>
<dbReference type="PROSITE" id="PS00175">
    <property type="entry name" value="PG_MUTASE"/>
    <property type="match status" value="1"/>
</dbReference>
<protein>
    <recommendedName>
        <fullName evidence="6">Phosphoglycerate mutase</fullName>
        <ecNumber evidence="6">5.4.2.11</ecNumber>
    </recommendedName>
</protein>
<feature type="binding site" evidence="4">
    <location>
        <begin position="328"/>
        <end position="329"/>
    </location>
    <ligand>
        <name>substrate</name>
    </ligand>
</feature>
<dbReference type="InterPro" id="IPR005952">
    <property type="entry name" value="Phosphogly_mut1"/>
</dbReference>
<evidence type="ECO:0000256" key="1">
    <source>
        <dbReference type="ARBA" id="ARBA00006717"/>
    </source>
</evidence>
<dbReference type="EMBL" id="AGNL01026445">
    <property type="protein sequence ID" value="EJK58002.1"/>
    <property type="molecule type" value="Genomic_DNA"/>
</dbReference>
<dbReference type="SUPFAM" id="SSF53254">
    <property type="entry name" value="Phosphoglycerate mutase-like"/>
    <property type="match status" value="1"/>
</dbReference>
<comment type="similarity">
    <text evidence="1 6">Belongs to the phosphoglycerate mutase family. BPG-dependent PGAM subfamily.</text>
</comment>
<dbReference type="InterPro" id="IPR001345">
    <property type="entry name" value="PG/BPGM_mutase_AS"/>
</dbReference>
<evidence type="ECO:0000256" key="6">
    <source>
        <dbReference type="RuleBase" id="RU004511"/>
    </source>
</evidence>
<evidence type="ECO:0000313" key="7">
    <source>
        <dbReference type="EMBL" id="EJK58002.1"/>
    </source>
</evidence>
<comment type="caution">
    <text evidence="7">The sequence shown here is derived from an EMBL/GenBank/DDBJ whole genome shotgun (WGS) entry which is preliminary data.</text>
</comment>
<dbReference type="Proteomes" id="UP000266841">
    <property type="component" value="Unassembled WGS sequence"/>
</dbReference>
<dbReference type="eggNOG" id="KOG0235">
    <property type="taxonomic scope" value="Eukaryota"/>
</dbReference>
<comment type="catalytic activity">
    <reaction evidence="6">
        <text>(2R)-2-phosphoglycerate = (2R)-3-phosphoglycerate</text>
        <dbReference type="Rhea" id="RHEA:15901"/>
        <dbReference type="ChEBI" id="CHEBI:58272"/>
        <dbReference type="ChEBI" id="CHEBI:58289"/>
        <dbReference type="EC" id="5.4.2.11"/>
    </reaction>
</comment>
<dbReference type="OrthoDB" id="354304at2759"/>
<feature type="binding site" evidence="4">
    <location>
        <begin position="105"/>
        <end position="112"/>
    </location>
    <ligand>
        <name>substrate</name>
    </ligand>
</feature>
<evidence type="ECO:0000256" key="5">
    <source>
        <dbReference type="PIRSR" id="PIRSR613078-3"/>
    </source>
</evidence>
<dbReference type="InterPro" id="IPR013078">
    <property type="entry name" value="His_Pase_superF_clade-1"/>
</dbReference>
<feature type="binding site" evidence="4">
    <location>
        <position position="243"/>
    </location>
    <ligand>
        <name>substrate</name>
    </ligand>
</feature>
<feature type="binding site" evidence="4">
    <location>
        <position position="201"/>
    </location>
    <ligand>
        <name>substrate</name>
    </ligand>
</feature>
<dbReference type="Gene3D" id="3.40.50.1240">
    <property type="entry name" value="Phosphoglycerate mutase-like"/>
    <property type="match status" value="2"/>
</dbReference>
<name>K0SHJ8_THAOC</name>
<keyword evidence="2 6" id="KW-0324">Glycolysis</keyword>
<reference evidence="7 8" key="1">
    <citation type="journal article" date="2012" name="Genome Biol.">
        <title>Genome and low-iron response of an oceanic diatom adapted to chronic iron limitation.</title>
        <authorList>
            <person name="Lommer M."/>
            <person name="Specht M."/>
            <person name="Roy A.S."/>
            <person name="Kraemer L."/>
            <person name="Andreson R."/>
            <person name="Gutowska M.A."/>
            <person name="Wolf J."/>
            <person name="Bergner S.V."/>
            <person name="Schilhabel M.B."/>
            <person name="Klostermeier U.C."/>
            <person name="Beiko R.G."/>
            <person name="Rosenstiel P."/>
            <person name="Hippler M."/>
            <person name="Laroche J."/>
        </authorList>
    </citation>
    <scope>NUCLEOTIDE SEQUENCE [LARGE SCALE GENOMIC DNA]</scope>
    <source>
        <strain evidence="7 8">CCMP1005</strain>
    </source>
</reference>